<keyword evidence="4" id="KW-0564">Palmitate</keyword>
<dbReference type="InterPro" id="IPR050490">
    <property type="entry name" value="Bact_solute-bd_prot1"/>
</dbReference>
<dbReference type="RefSeq" id="WP_378053573.1">
    <property type="nucleotide sequence ID" value="NZ_JBHMDN010000078.1"/>
</dbReference>
<dbReference type="SUPFAM" id="SSF53850">
    <property type="entry name" value="Periplasmic binding protein-like II"/>
    <property type="match status" value="1"/>
</dbReference>
<dbReference type="InterPro" id="IPR006059">
    <property type="entry name" value="SBP"/>
</dbReference>
<comment type="caution">
    <text evidence="7">The sequence shown here is derived from an EMBL/GenBank/DDBJ whole genome shotgun (WGS) entry which is preliminary data.</text>
</comment>
<evidence type="ECO:0000313" key="7">
    <source>
        <dbReference type="EMBL" id="MFC7150906.1"/>
    </source>
</evidence>
<keyword evidence="1" id="KW-1003">Cell membrane</keyword>
<dbReference type="Proteomes" id="UP001596378">
    <property type="component" value="Unassembled WGS sequence"/>
</dbReference>
<evidence type="ECO:0000256" key="5">
    <source>
        <dbReference type="ARBA" id="ARBA00023288"/>
    </source>
</evidence>
<feature type="signal peptide" evidence="6">
    <location>
        <begin position="1"/>
        <end position="20"/>
    </location>
</feature>
<evidence type="ECO:0000256" key="1">
    <source>
        <dbReference type="ARBA" id="ARBA00022475"/>
    </source>
</evidence>
<evidence type="ECO:0000256" key="6">
    <source>
        <dbReference type="SAM" id="SignalP"/>
    </source>
</evidence>
<evidence type="ECO:0000313" key="8">
    <source>
        <dbReference type="Proteomes" id="UP001596378"/>
    </source>
</evidence>
<keyword evidence="8" id="KW-1185">Reference proteome</keyword>
<dbReference type="PANTHER" id="PTHR43649">
    <property type="entry name" value="ARABINOSE-BINDING PROTEIN-RELATED"/>
    <property type="match status" value="1"/>
</dbReference>
<proteinExistence type="predicted"/>
<keyword evidence="2 6" id="KW-0732">Signal</keyword>
<dbReference type="EMBL" id="JBHTAI010000013">
    <property type="protein sequence ID" value="MFC7150906.1"/>
    <property type="molecule type" value="Genomic_DNA"/>
</dbReference>
<dbReference type="Pfam" id="PF01547">
    <property type="entry name" value="SBP_bac_1"/>
    <property type="match status" value="1"/>
</dbReference>
<reference evidence="8" key="1">
    <citation type="journal article" date="2019" name="Int. J. Syst. Evol. Microbiol.">
        <title>The Global Catalogue of Microorganisms (GCM) 10K type strain sequencing project: providing services to taxonomists for standard genome sequencing and annotation.</title>
        <authorList>
            <consortium name="The Broad Institute Genomics Platform"/>
            <consortium name="The Broad Institute Genome Sequencing Center for Infectious Disease"/>
            <person name="Wu L."/>
            <person name="Ma J."/>
        </authorList>
    </citation>
    <scope>NUCLEOTIDE SEQUENCE [LARGE SCALE GENOMIC DNA]</scope>
    <source>
        <strain evidence="8">KCTC 12907</strain>
    </source>
</reference>
<evidence type="ECO:0000256" key="2">
    <source>
        <dbReference type="ARBA" id="ARBA00022729"/>
    </source>
</evidence>
<organism evidence="7 8">
    <name type="scientific">Cohnella cellulosilytica</name>
    <dbReference type="NCBI Taxonomy" id="986710"/>
    <lineage>
        <taxon>Bacteria</taxon>
        <taxon>Bacillati</taxon>
        <taxon>Bacillota</taxon>
        <taxon>Bacilli</taxon>
        <taxon>Bacillales</taxon>
        <taxon>Paenibacillaceae</taxon>
        <taxon>Cohnella</taxon>
    </lineage>
</organism>
<accession>A0ABW2FCI1</accession>
<protein>
    <submittedName>
        <fullName evidence="7">Extracellular solute-binding protein</fullName>
    </submittedName>
</protein>
<dbReference type="PROSITE" id="PS51257">
    <property type="entry name" value="PROKAR_LIPOPROTEIN"/>
    <property type="match status" value="1"/>
</dbReference>
<sequence>MSRKWVKRFIVPVLATLLLAGCTNGSGSGKQEDAASTDSANKPATWIADRKIKGLVFMDSDDYTEDMNPEIVAKIKELTGIDYEIQIMKANQAIDGLIADLAANDLPDFITFYLNNSGRPEMPVVLKAAREEMFTDLTPLLKNTKIYSKYLEDDFLPLDTKYGVMFRPEFEGSSYFVHMNVNRKGGDDPMKLVGGPYIRKDIAEAIGVDPSSVTTTEQLYEVAAKIKAGNFKDNNGKSVVPIGPAYWGGHEVGRLFNDLEWGADDQRIYASKDGKVLHEAETPYALKKVEYVQKLLKEGLLQPEFFTMDESRSTEGALNGTWGIIADMHSYQEFNKDMHYVPLGPLNYVDGPYQMKVDFKAGYSAWAIPATTKNPEDIVKLADFLASREGKLLWKYGLEGRDYTLDGQGNPLVKQEVLDLKAEDPNEAKKLGFAGVGNNWGELLGSTDTDNLADFGEVNYGDSLNPDGISTPHKVAELWKFDEKRQNAIIQDAYTPLSFLGEFNQSMELKAALDNYNDSLVRAYYSKSLDQAKEILDSALKQLRASGLDDYLKLVADKNADPKTKVKY</sequence>
<keyword evidence="3" id="KW-0472">Membrane</keyword>
<evidence type="ECO:0000256" key="3">
    <source>
        <dbReference type="ARBA" id="ARBA00023136"/>
    </source>
</evidence>
<keyword evidence="5" id="KW-0449">Lipoprotein</keyword>
<evidence type="ECO:0000256" key="4">
    <source>
        <dbReference type="ARBA" id="ARBA00023139"/>
    </source>
</evidence>
<dbReference type="Gene3D" id="3.40.190.10">
    <property type="entry name" value="Periplasmic binding protein-like II"/>
    <property type="match status" value="2"/>
</dbReference>
<feature type="chain" id="PRO_5047147303" evidence="6">
    <location>
        <begin position="21"/>
        <end position="568"/>
    </location>
</feature>
<dbReference type="PANTHER" id="PTHR43649:SF33">
    <property type="entry name" value="POLYGALACTURONAN_RHAMNOGALACTURONAN-BINDING PROTEIN YTCQ"/>
    <property type="match status" value="1"/>
</dbReference>
<gene>
    <name evidence="7" type="ORF">ACFQMJ_20420</name>
</gene>
<name>A0ABW2FCI1_9BACL</name>